<dbReference type="Proteomes" id="UP001066276">
    <property type="component" value="Chromosome 1_2"/>
</dbReference>
<evidence type="ECO:0000313" key="2">
    <source>
        <dbReference type="EMBL" id="KAJ1205948.1"/>
    </source>
</evidence>
<protein>
    <submittedName>
        <fullName evidence="2">Uncharacterized protein</fullName>
    </submittedName>
</protein>
<accession>A0AAV7VXD4</accession>
<proteinExistence type="predicted"/>
<name>A0AAV7VXD4_PLEWA</name>
<dbReference type="AlphaFoldDB" id="A0AAV7VXD4"/>
<gene>
    <name evidence="2" type="ORF">NDU88_001367</name>
</gene>
<keyword evidence="3" id="KW-1185">Reference proteome</keyword>
<feature type="region of interest" description="Disordered" evidence="1">
    <location>
        <begin position="98"/>
        <end position="124"/>
    </location>
</feature>
<evidence type="ECO:0000256" key="1">
    <source>
        <dbReference type="SAM" id="MobiDB-lite"/>
    </source>
</evidence>
<comment type="caution">
    <text evidence="2">The sequence shown here is derived from an EMBL/GenBank/DDBJ whole genome shotgun (WGS) entry which is preliminary data.</text>
</comment>
<evidence type="ECO:0000313" key="3">
    <source>
        <dbReference type="Proteomes" id="UP001066276"/>
    </source>
</evidence>
<dbReference type="EMBL" id="JANPWB010000002">
    <property type="protein sequence ID" value="KAJ1205948.1"/>
    <property type="molecule type" value="Genomic_DNA"/>
</dbReference>
<sequence length="124" mass="13653">MDIRVPASLLQYQGHKRMALSGTGPQFRLLETTSLVSCPTRRSGLQAHSGWEAISPAQLAELLYSREPLRLRATSSSRGVRRSPGGVSWSQALLLASRSPQQRVSHTERDPRVQNSAAVVEHPK</sequence>
<organism evidence="2 3">
    <name type="scientific">Pleurodeles waltl</name>
    <name type="common">Iberian ribbed newt</name>
    <dbReference type="NCBI Taxonomy" id="8319"/>
    <lineage>
        <taxon>Eukaryota</taxon>
        <taxon>Metazoa</taxon>
        <taxon>Chordata</taxon>
        <taxon>Craniata</taxon>
        <taxon>Vertebrata</taxon>
        <taxon>Euteleostomi</taxon>
        <taxon>Amphibia</taxon>
        <taxon>Batrachia</taxon>
        <taxon>Caudata</taxon>
        <taxon>Salamandroidea</taxon>
        <taxon>Salamandridae</taxon>
        <taxon>Pleurodelinae</taxon>
        <taxon>Pleurodeles</taxon>
    </lineage>
</organism>
<reference evidence="2" key="1">
    <citation type="journal article" date="2022" name="bioRxiv">
        <title>Sequencing and chromosome-scale assembly of the giantPleurodeles waltlgenome.</title>
        <authorList>
            <person name="Brown T."/>
            <person name="Elewa A."/>
            <person name="Iarovenko S."/>
            <person name="Subramanian E."/>
            <person name="Araus A.J."/>
            <person name="Petzold A."/>
            <person name="Susuki M."/>
            <person name="Suzuki K.-i.T."/>
            <person name="Hayashi T."/>
            <person name="Toyoda A."/>
            <person name="Oliveira C."/>
            <person name="Osipova E."/>
            <person name="Leigh N.D."/>
            <person name="Simon A."/>
            <person name="Yun M.H."/>
        </authorList>
    </citation>
    <scope>NUCLEOTIDE SEQUENCE</scope>
    <source>
        <strain evidence="2">20211129_DDA</strain>
        <tissue evidence="2">Liver</tissue>
    </source>
</reference>